<reference evidence="8 9" key="1">
    <citation type="submission" date="2021-05" db="EMBL/GenBank/DDBJ databases">
        <title>Phylogenetic classification of ten novel species belonging to the genus Bifidobacterium comprising B. colchicus sp. nov., B. abeli sp. nov., B. bicoloris sp. nov., B. guerezis sp. nov., B. rosaliae sp. nov., B. santillanensis sp. nov., B. argentati sp. nov., B. amazzoni sp. nov., B. pluviali sp. nov., and B. pinnaculum sp. nov.</title>
        <authorList>
            <person name="Lugli G.A."/>
            <person name="Ruiz Garcia L."/>
            <person name="Margolles A."/>
            <person name="Ventura M."/>
        </authorList>
    </citation>
    <scope>NUCLEOTIDE SEQUENCE [LARGE SCALE GENOMIC DNA]</scope>
    <source>
        <strain evidence="8 9">82T10</strain>
    </source>
</reference>
<keyword evidence="9" id="KW-1185">Reference proteome</keyword>
<dbReference type="Pfam" id="PF02687">
    <property type="entry name" value="FtsX"/>
    <property type="match status" value="1"/>
</dbReference>
<evidence type="ECO:0000313" key="8">
    <source>
        <dbReference type="EMBL" id="MBW3092567.1"/>
    </source>
</evidence>
<evidence type="ECO:0000256" key="5">
    <source>
        <dbReference type="ARBA" id="ARBA00023136"/>
    </source>
</evidence>
<dbReference type="Proteomes" id="UP000700815">
    <property type="component" value="Unassembled WGS sequence"/>
</dbReference>
<keyword evidence="3 6" id="KW-0812">Transmembrane</keyword>
<gene>
    <name evidence="8" type="ORF">KIH79_06320</name>
</gene>
<evidence type="ECO:0000313" key="9">
    <source>
        <dbReference type="Proteomes" id="UP000700815"/>
    </source>
</evidence>
<feature type="domain" description="ABC3 transporter permease C-terminal" evidence="7">
    <location>
        <begin position="14"/>
        <end position="92"/>
    </location>
</feature>
<evidence type="ECO:0000256" key="2">
    <source>
        <dbReference type="ARBA" id="ARBA00022475"/>
    </source>
</evidence>
<feature type="transmembrane region" description="Helical" evidence="6">
    <location>
        <begin position="22"/>
        <end position="42"/>
    </location>
</feature>
<comment type="subcellular location">
    <subcellularLocation>
        <location evidence="1">Cell membrane</location>
        <topology evidence="1">Multi-pass membrane protein</topology>
    </subcellularLocation>
</comment>
<protein>
    <submittedName>
        <fullName evidence="8">FtsX-like permease family protein</fullName>
    </submittedName>
</protein>
<dbReference type="EMBL" id="JAHBBH010000014">
    <property type="protein sequence ID" value="MBW3092567.1"/>
    <property type="molecule type" value="Genomic_DNA"/>
</dbReference>
<proteinExistence type="predicted"/>
<comment type="caution">
    <text evidence="8">The sequence shown here is derived from an EMBL/GenBank/DDBJ whole genome shotgun (WGS) entry which is preliminary data.</text>
</comment>
<evidence type="ECO:0000256" key="3">
    <source>
        <dbReference type="ARBA" id="ARBA00022692"/>
    </source>
</evidence>
<accession>A0ABS6WF48</accession>
<evidence type="ECO:0000256" key="1">
    <source>
        <dbReference type="ARBA" id="ARBA00004651"/>
    </source>
</evidence>
<name>A0ABS6WF48_9BIFI</name>
<organism evidence="8 9">
    <name type="scientific">Bifidobacterium miconis</name>
    <dbReference type="NCBI Taxonomy" id="2834435"/>
    <lineage>
        <taxon>Bacteria</taxon>
        <taxon>Bacillati</taxon>
        <taxon>Actinomycetota</taxon>
        <taxon>Actinomycetes</taxon>
        <taxon>Bifidobacteriales</taxon>
        <taxon>Bifidobacteriaceae</taxon>
        <taxon>Bifidobacterium</taxon>
    </lineage>
</organism>
<feature type="transmembrane region" description="Helical" evidence="6">
    <location>
        <begin position="62"/>
        <end position="82"/>
    </location>
</feature>
<keyword evidence="5 6" id="KW-0472">Membrane</keyword>
<sequence length="98" mass="9907">MAVTGPNATNGGVIRTEIVIEALTLTIVGTLVGLLVGLPLGIAGVKAQIGGMTNQFTTQLPWTQIGALIPVILIAALLAAVIPARNATRIQPAQGLTS</sequence>
<keyword evidence="2" id="KW-1003">Cell membrane</keyword>
<dbReference type="InterPro" id="IPR003838">
    <property type="entry name" value="ABC3_permease_C"/>
</dbReference>
<keyword evidence="4 6" id="KW-1133">Transmembrane helix</keyword>
<evidence type="ECO:0000259" key="7">
    <source>
        <dbReference type="Pfam" id="PF02687"/>
    </source>
</evidence>
<evidence type="ECO:0000256" key="4">
    <source>
        <dbReference type="ARBA" id="ARBA00022989"/>
    </source>
</evidence>
<evidence type="ECO:0000256" key="6">
    <source>
        <dbReference type="SAM" id="Phobius"/>
    </source>
</evidence>